<evidence type="ECO:0000313" key="7">
    <source>
        <dbReference type="Proteomes" id="UP000030147"/>
    </source>
</evidence>
<evidence type="ECO:0000256" key="2">
    <source>
        <dbReference type="SAM" id="MobiDB-lite"/>
    </source>
</evidence>
<feature type="domain" description="DUF4349" evidence="5">
    <location>
        <begin position="92"/>
        <end position="303"/>
    </location>
</feature>
<sequence>MKMRFLLYVLLGITLVLSSCSNNEGGDASTSESSESANTAEGSKESANTDAQQENSTGNAEQQESSSPSGSNGVADVSQDEQVDITNQDQKMIIYNADISIKTKEYNPFYQKLEQLIQKHKGYIVNSSVNKGDNEKTNATVKLRVPKENFYPFVNGLSPISGSITNKDISGRDVTEDYVDLESRLKAKQKVEERLLSFMDQAEETEQLLQVSKDLERVQEEIEVIQGKMNYLENQSDYSTVTLHIQETKVVVSNSESNDLQTWNKTKQAFHQSVDGLQKFLSFLTVAIIGYSPILILLLLVVGSIIGLRIWRKKRQQINYNDEH</sequence>
<feature type="signal peptide" evidence="4">
    <location>
        <begin position="1"/>
        <end position="21"/>
    </location>
</feature>
<reference evidence="6 7" key="1">
    <citation type="journal article" date="2015" name="Stand. Genomic Sci.">
        <title>High quality draft genome sequence of the moderately halophilic bacterium Pontibacillus yanchengensis Y32(T) and comparison among Pontibacillus genomes.</title>
        <authorList>
            <person name="Huang J."/>
            <person name="Qiao Z.X."/>
            <person name="Tang J.W."/>
            <person name="Wang G."/>
        </authorList>
    </citation>
    <scope>NUCLEOTIDE SEQUENCE [LARGE SCALE GENOMIC DNA]</scope>
    <source>
        <strain evidence="6 7">Y32</strain>
    </source>
</reference>
<feature type="chain" id="PRO_5039725308" description="DUF4349 domain-containing protein" evidence="4">
    <location>
        <begin position="22"/>
        <end position="324"/>
    </location>
</feature>
<dbReference type="PROSITE" id="PS51257">
    <property type="entry name" value="PROKAR_LIPOPROTEIN"/>
    <property type="match status" value="1"/>
</dbReference>
<feature type="region of interest" description="Disordered" evidence="2">
    <location>
        <begin position="22"/>
        <end position="76"/>
    </location>
</feature>
<feature type="compositionally biased region" description="Polar residues" evidence="2">
    <location>
        <begin position="45"/>
        <end position="72"/>
    </location>
</feature>
<evidence type="ECO:0000259" key="5">
    <source>
        <dbReference type="Pfam" id="PF14257"/>
    </source>
</evidence>
<dbReference type="Pfam" id="PF14257">
    <property type="entry name" value="DUF4349"/>
    <property type="match status" value="1"/>
</dbReference>
<keyword evidence="3" id="KW-0472">Membrane</keyword>
<dbReference type="Proteomes" id="UP000030147">
    <property type="component" value="Unassembled WGS sequence"/>
</dbReference>
<accession>A0A0A2T9L0</accession>
<dbReference type="STRING" id="1385514.N782_01575"/>
<dbReference type="InterPro" id="IPR025645">
    <property type="entry name" value="DUF4349"/>
</dbReference>
<dbReference type="OrthoDB" id="5381491at2"/>
<feature type="compositionally biased region" description="Low complexity" evidence="2">
    <location>
        <begin position="24"/>
        <end position="41"/>
    </location>
</feature>
<keyword evidence="3" id="KW-0812">Transmembrane</keyword>
<dbReference type="EMBL" id="AVBF01000084">
    <property type="protein sequence ID" value="KGP71098.1"/>
    <property type="molecule type" value="Genomic_DNA"/>
</dbReference>
<evidence type="ECO:0000313" key="6">
    <source>
        <dbReference type="EMBL" id="KGP71098.1"/>
    </source>
</evidence>
<dbReference type="AlphaFoldDB" id="A0A0A2T9L0"/>
<keyword evidence="1" id="KW-0175">Coiled coil</keyword>
<dbReference type="RefSeq" id="WP_052111441.1">
    <property type="nucleotide sequence ID" value="NZ_AVBF01000084.1"/>
</dbReference>
<gene>
    <name evidence="6" type="ORF">N782_01575</name>
</gene>
<protein>
    <recommendedName>
        <fullName evidence="5">DUF4349 domain-containing protein</fullName>
    </recommendedName>
</protein>
<evidence type="ECO:0000256" key="3">
    <source>
        <dbReference type="SAM" id="Phobius"/>
    </source>
</evidence>
<comment type="caution">
    <text evidence="6">The sequence shown here is derived from an EMBL/GenBank/DDBJ whole genome shotgun (WGS) entry which is preliminary data.</text>
</comment>
<feature type="transmembrane region" description="Helical" evidence="3">
    <location>
        <begin position="280"/>
        <end position="308"/>
    </location>
</feature>
<evidence type="ECO:0000256" key="4">
    <source>
        <dbReference type="SAM" id="SignalP"/>
    </source>
</evidence>
<keyword evidence="4" id="KW-0732">Signal</keyword>
<feature type="coiled-coil region" evidence="1">
    <location>
        <begin position="188"/>
        <end position="235"/>
    </location>
</feature>
<proteinExistence type="predicted"/>
<name>A0A0A2T9L0_9BACI</name>
<keyword evidence="3" id="KW-1133">Transmembrane helix</keyword>
<evidence type="ECO:0000256" key="1">
    <source>
        <dbReference type="SAM" id="Coils"/>
    </source>
</evidence>
<dbReference type="eggNOG" id="COG5662">
    <property type="taxonomic scope" value="Bacteria"/>
</dbReference>
<keyword evidence="7" id="KW-1185">Reference proteome</keyword>
<organism evidence="6 7">
    <name type="scientific">Pontibacillus yanchengensis Y32</name>
    <dbReference type="NCBI Taxonomy" id="1385514"/>
    <lineage>
        <taxon>Bacteria</taxon>
        <taxon>Bacillati</taxon>
        <taxon>Bacillota</taxon>
        <taxon>Bacilli</taxon>
        <taxon>Bacillales</taxon>
        <taxon>Bacillaceae</taxon>
        <taxon>Pontibacillus</taxon>
    </lineage>
</organism>